<evidence type="ECO:0000313" key="1">
    <source>
        <dbReference type="EMBL" id="MPC19794.1"/>
    </source>
</evidence>
<protein>
    <submittedName>
        <fullName evidence="1">Uncharacterized protein</fullName>
    </submittedName>
</protein>
<evidence type="ECO:0000313" key="2">
    <source>
        <dbReference type="Proteomes" id="UP000324222"/>
    </source>
</evidence>
<reference evidence="1 2" key="1">
    <citation type="submission" date="2019-05" db="EMBL/GenBank/DDBJ databases">
        <title>Another draft genome of Portunus trituberculatus and its Hox gene families provides insights of decapod evolution.</title>
        <authorList>
            <person name="Jeong J.-H."/>
            <person name="Song I."/>
            <person name="Kim S."/>
            <person name="Choi T."/>
            <person name="Kim D."/>
            <person name="Ryu S."/>
            <person name="Kim W."/>
        </authorList>
    </citation>
    <scope>NUCLEOTIDE SEQUENCE [LARGE SCALE GENOMIC DNA]</scope>
    <source>
        <tissue evidence="1">Muscle</tissue>
    </source>
</reference>
<dbReference type="OrthoDB" id="677315at2759"/>
<gene>
    <name evidence="1" type="ORF">E2C01_012721</name>
</gene>
<accession>A0A5B7DEW2</accession>
<comment type="caution">
    <text evidence="1">The sequence shown here is derived from an EMBL/GenBank/DDBJ whole genome shotgun (WGS) entry which is preliminary data.</text>
</comment>
<name>A0A5B7DEW2_PORTR</name>
<keyword evidence="2" id="KW-1185">Reference proteome</keyword>
<proteinExistence type="predicted"/>
<dbReference type="AlphaFoldDB" id="A0A5B7DEW2"/>
<dbReference type="Proteomes" id="UP000324222">
    <property type="component" value="Unassembled WGS sequence"/>
</dbReference>
<organism evidence="1 2">
    <name type="scientific">Portunus trituberculatus</name>
    <name type="common">Swimming crab</name>
    <name type="synonym">Neptunus trituberculatus</name>
    <dbReference type="NCBI Taxonomy" id="210409"/>
    <lineage>
        <taxon>Eukaryota</taxon>
        <taxon>Metazoa</taxon>
        <taxon>Ecdysozoa</taxon>
        <taxon>Arthropoda</taxon>
        <taxon>Crustacea</taxon>
        <taxon>Multicrustacea</taxon>
        <taxon>Malacostraca</taxon>
        <taxon>Eumalacostraca</taxon>
        <taxon>Eucarida</taxon>
        <taxon>Decapoda</taxon>
        <taxon>Pleocyemata</taxon>
        <taxon>Brachyura</taxon>
        <taxon>Eubrachyura</taxon>
        <taxon>Portunoidea</taxon>
        <taxon>Portunidae</taxon>
        <taxon>Portuninae</taxon>
        <taxon>Portunus</taxon>
    </lineage>
</organism>
<sequence>MHITLLQDPNQVLFGACGVRKCGDDQCSIPVVSLPYATTCIYHTPVPNPIWRCLAWASGALAMDNSTSEEI</sequence>
<dbReference type="EMBL" id="VSRR010000804">
    <property type="protein sequence ID" value="MPC19794.1"/>
    <property type="molecule type" value="Genomic_DNA"/>
</dbReference>